<feature type="domain" description="GmrSD restriction endonucleases N-terminal" evidence="1">
    <location>
        <begin position="8"/>
        <end position="215"/>
    </location>
</feature>
<dbReference type="InterPro" id="IPR011089">
    <property type="entry name" value="GmrSD_C"/>
</dbReference>
<keyword evidence="4" id="KW-1185">Reference proteome</keyword>
<dbReference type="InterPro" id="IPR004919">
    <property type="entry name" value="GmrSD_N"/>
</dbReference>
<dbReference type="PANTHER" id="PTHR35149:SF1">
    <property type="entry name" value="DUF5655 DOMAIN-CONTAINING PROTEIN"/>
    <property type="match status" value="1"/>
</dbReference>
<evidence type="ECO:0000259" key="2">
    <source>
        <dbReference type="Pfam" id="PF07510"/>
    </source>
</evidence>
<name>A0A7Z9BP70_9CYAN</name>
<dbReference type="Pfam" id="PF03235">
    <property type="entry name" value="GmrSD_N"/>
    <property type="match status" value="1"/>
</dbReference>
<gene>
    <name evidence="3" type="ORF">PL9631_450036</name>
</gene>
<dbReference type="OrthoDB" id="9798761at2"/>
<organism evidence="3 4">
    <name type="scientific">Planktothrix paucivesiculata PCC 9631</name>
    <dbReference type="NCBI Taxonomy" id="671071"/>
    <lineage>
        <taxon>Bacteria</taxon>
        <taxon>Bacillati</taxon>
        <taxon>Cyanobacteriota</taxon>
        <taxon>Cyanophyceae</taxon>
        <taxon>Oscillatoriophycideae</taxon>
        <taxon>Oscillatoriales</taxon>
        <taxon>Microcoleaceae</taxon>
        <taxon>Planktothrix</taxon>
    </lineage>
</organism>
<sequence length="571" mass="67932">MENGQKAISDLFESRRIFNIPKYQRAYAWETKQLRDFISDLDNQSLGKDYFFGTILLQIGDSEGYFKIINIVDGQQRLTTLTIFMRLLLDKLDSFGDDVSILRETYVQYRNEYKLRVLEYDQQFFCKCILEDYEDTESLIETPSQRRLLEAKNFFKKDLETRNVENLREIREKIEKAKVLTYAVLNNAEATLIFETTNDRGKDLTSLEKIKSFLMYKVYLAANDPESYLTTIQNRFGEIYRDYEETIQKLTINEDFILRNHYVAFEANDGQKDYSRHLSLIKERINSLTASPATFAEATKFIDEYSCQLSKTFAIFNQVSQNLRGNLLNLIHLNRTAYLWPLLIVSYKHDNSQENYNFGRVTKLMEIISFRVYGIRKRKLKNTRISKRLHELAQNFQGDFEVLISGLKDIVGEFCSNREFEERLISPDFYEAISGNDLNYLFWQYENYLRRTEYVEDKPIGFRQYKGLSIEHIIPQETRQIHARMDEGFWSNGIHSIGNLTLDMSWENSAKSNRDFDFKYKYFYQNSRFRCQQELITFTNSDSSEWDETSITKRQAKIVNFAMRYWDYQSR</sequence>
<proteinExistence type="predicted"/>
<evidence type="ECO:0008006" key="5">
    <source>
        <dbReference type="Google" id="ProtNLM"/>
    </source>
</evidence>
<protein>
    <recommendedName>
        <fullName evidence="5">DUF262 domain-containing protein</fullName>
    </recommendedName>
</protein>
<feature type="domain" description="GmrSD restriction endonucleases C-terminal" evidence="2">
    <location>
        <begin position="416"/>
        <end position="559"/>
    </location>
</feature>
<dbReference type="PANTHER" id="PTHR35149">
    <property type="entry name" value="SLL5132 PROTEIN"/>
    <property type="match status" value="1"/>
</dbReference>
<dbReference type="Pfam" id="PF07510">
    <property type="entry name" value="GmrSD_C"/>
    <property type="match status" value="1"/>
</dbReference>
<evidence type="ECO:0000313" key="3">
    <source>
        <dbReference type="EMBL" id="VXD19458.1"/>
    </source>
</evidence>
<reference evidence="3" key="1">
    <citation type="submission" date="2019-10" db="EMBL/GenBank/DDBJ databases">
        <authorList>
            <consortium name="Genoscope - CEA"/>
            <person name="William W."/>
        </authorList>
    </citation>
    <scope>NUCLEOTIDE SEQUENCE [LARGE SCALE GENOMIC DNA]</scope>
    <source>
        <strain evidence="3">BBR_PRJEB10994</strain>
    </source>
</reference>
<dbReference type="EMBL" id="CZCS02000185">
    <property type="protein sequence ID" value="VXD19458.1"/>
    <property type="molecule type" value="Genomic_DNA"/>
</dbReference>
<evidence type="ECO:0000259" key="1">
    <source>
        <dbReference type="Pfam" id="PF03235"/>
    </source>
</evidence>
<dbReference type="RefSeq" id="WP_083618236.1">
    <property type="nucleotide sequence ID" value="NZ_LR735004.1"/>
</dbReference>
<dbReference type="Proteomes" id="UP000182190">
    <property type="component" value="Unassembled WGS sequence"/>
</dbReference>
<evidence type="ECO:0000313" key="4">
    <source>
        <dbReference type="Proteomes" id="UP000182190"/>
    </source>
</evidence>
<accession>A0A7Z9BP70</accession>
<comment type="caution">
    <text evidence="3">The sequence shown here is derived from an EMBL/GenBank/DDBJ whole genome shotgun (WGS) entry which is preliminary data.</text>
</comment>
<dbReference type="AlphaFoldDB" id="A0A7Z9BP70"/>